<keyword evidence="2" id="KW-1185">Reference proteome</keyword>
<dbReference type="EMBL" id="BQXU01000013">
    <property type="protein sequence ID" value="GKT45722.1"/>
    <property type="molecule type" value="Genomic_DNA"/>
</dbReference>
<name>A0AA37LC17_9PEZI</name>
<gene>
    <name evidence="1" type="ORF">ColSpa_05903</name>
</gene>
<evidence type="ECO:0000313" key="2">
    <source>
        <dbReference type="Proteomes" id="UP001055115"/>
    </source>
</evidence>
<organism evidence="1 2">
    <name type="scientific">Colletotrichum spaethianum</name>
    <dbReference type="NCBI Taxonomy" id="700344"/>
    <lineage>
        <taxon>Eukaryota</taxon>
        <taxon>Fungi</taxon>
        <taxon>Dikarya</taxon>
        <taxon>Ascomycota</taxon>
        <taxon>Pezizomycotina</taxon>
        <taxon>Sordariomycetes</taxon>
        <taxon>Hypocreomycetidae</taxon>
        <taxon>Glomerellales</taxon>
        <taxon>Glomerellaceae</taxon>
        <taxon>Colletotrichum</taxon>
        <taxon>Colletotrichum spaethianum species complex</taxon>
    </lineage>
</organism>
<dbReference type="Proteomes" id="UP001055115">
    <property type="component" value="Unassembled WGS sequence"/>
</dbReference>
<dbReference type="AlphaFoldDB" id="A0AA37LC17"/>
<proteinExistence type="predicted"/>
<reference evidence="1 2" key="1">
    <citation type="submission" date="2022-03" db="EMBL/GenBank/DDBJ databases">
        <title>Genome data of Colletotrichum spp.</title>
        <authorList>
            <person name="Utami Y.D."/>
            <person name="Hiruma K."/>
        </authorList>
    </citation>
    <scope>NUCLEOTIDE SEQUENCE [LARGE SCALE GENOMIC DNA]</scope>
    <source>
        <strain evidence="1 2">MAFF 239500</strain>
    </source>
</reference>
<accession>A0AA37LC17</accession>
<comment type="caution">
    <text evidence="1">The sequence shown here is derived from an EMBL/GenBank/DDBJ whole genome shotgun (WGS) entry which is preliminary data.</text>
</comment>
<evidence type="ECO:0000313" key="1">
    <source>
        <dbReference type="EMBL" id="GKT45722.1"/>
    </source>
</evidence>
<protein>
    <submittedName>
        <fullName evidence="1">Uncharacterized protein</fullName>
    </submittedName>
</protein>
<sequence>MPDSNRSTSIRGRGAVRGSIAGNVRILFAKKEFKPTGMIIREASMTAAGVNIVQNAADTQEGAVASESAALTVRERLRNRVNTGTEGLQHKASLARAKSASPGALAVSHLAAPGTPMSTFPMVAAERAWVAAASRVIAATAEKVDVEREVRPEGSKNGVEVRVAHLEQDRVRVDRGRPTIDASRAKTEAESGGAKTLSVFRTIARRGRDVKGLKREAQAGAD</sequence>
<dbReference type="RefSeq" id="XP_049128072.1">
    <property type="nucleotide sequence ID" value="XM_049272115.1"/>
</dbReference>
<dbReference type="GeneID" id="73326705"/>